<gene>
    <name evidence="2" type="ORF">SCF082_LOCUS39638</name>
</gene>
<dbReference type="InterPro" id="IPR036249">
    <property type="entry name" value="Thioredoxin-like_sf"/>
</dbReference>
<evidence type="ECO:0000313" key="2">
    <source>
        <dbReference type="EMBL" id="CAK9083507.1"/>
    </source>
</evidence>
<feature type="domain" description="Glutaredoxin" evidence="1">
    <location>
        <begin position="629"/>
        <end position="695"/>
    </location>
</feature>
<dbReference type="EMBL" id="CAXAMM010039070">
    <property type="protein sequence ID" value="CAK9083507.1"/>
    <property type="molecule type" value="Genomic_DNA"/>
</dbReference>
<dbReference type="Proteomes" id="UP001642464">
    <property type="component" value="Unassembled WGS sequence"/>
</dbReference>
<dbReference type="SUPFAM" id="SSF52833">
    <property type="entry name" value="Thioredoxin-like"/>
    <property type="match status" value="1"/>
</dbReference>
<dbReference type="PANTHER" id="PTHR45694:SF18">
    <property type="entry name" value="GLUTAREDOXIN-1-RELATED"/>
    <property type="match status" value="1"/>
</dbReference>
<keyword evidence="3" id="KW-1185">Reference proteome</keyword>
<comment type="caution">
    <text evidence="2">The sequence shown here is derived from an EMBL/GenBank/DDBJ whole genome shotgun (WGS) entry which is preliminary data.</text>
</comment>
<dbReference type="InterPro" id="IPR002109">
    <property type="entry name" value="Glutaredoxin"/>
</dbReference>
<proteinExistence type="predicted"/>
<reference evidence="2 3" key="1">
    <citation type="submission" date="2024-02" db="EMBL/GenBank/DDBJ databases">
        <authorList>
            <person name="Chen Y."/>
            <person name="Shah S."/>
            <person name="Dougan E. K."/>
            <person name="Thang M."/>
            <person name="Chan C."/>
        </authorList>
    </citation>
    <scope>NUCLEOTIDE SEQUENCE [LARGE SCALE GENOMIC DNA]</scope>
</reference>
<dbReference type="InterPro" id="IPR014025">
    <property type="entry name" value="Glutaredoxin_subgr"/>
</dbReference>
<dbReference type="PANTHER" id="PTHR45694">
    <property type="entry name" value="GLUTAREDOXIN 2"/>
    <property type="match status" value="1"/>
</dbReference>
<dbReference type="PROSITE" id="PS51354">
    <property type="entry name" value="GLUTAREDOXIN_2"/>
    <property type="match status" value="1"/>
</dbReference>
<dbReference type="PRINTS" id="PR00160">
    <property type="entry name" value="GLUTAREDOXIN"/>
</dbReference>
<organism evidence="2 3">
    <name type="scientific">Durusdinium trenchii</name>
    <dbReference type="NCBI Taxonomy" id="1381693"/>
    <lineage>
        <taxon>Eukaryota</taxon>
        <taxon>Sar</taxon>
        <taxon>Alveolata</taxon>
        <taxon>Dinophyceae</taxon>
        <taxon>Suessiales</taxon>
        <taxon>Symbiodiniaceae</taxon>
        <taxon>Durusdinium</taxon>
    </lineage>
</organism>
<accession>A0ABP0Q5J5</accession>
<evidence type="ECO:0000313" key="3">
    <source>
        <dbReference type="Proteomes" id="UP001642464"/>
    </source>
</evidence>
<dbReference type="Pfam" id="PF00462">
    <property type="entry name" value="Glutaredoxin"/>
    <property type="match status" value="1"/>
</dbReference>
<evidence type="ECO:0000259" key="1">
    <source>
        <dbReference type="Pfam" id="PF00462"/>
    </source>
</evidence>
<sequence>MPLPQTPFHCPWLTVSWRGTDPGIAEAAGMMPGGRPREFTSWAKNLVVEMSRHLGIEVSISQRRILLREVLKEDRLVQRVALSSTRQALRLLTLLHLCRWPFDSSFRCALLQFPREAHAEDPLWATIGVRESVPWRSLTRHPDVYHQQTHLLAVKLDAAELKLLKLEGRVIAETLANGKVQRGWRLCPGGDLPRPEKKSDFAAQLLGVETSNSSEEAADLLAAAFASLAAKCAEDSSVSATLFFEKVTKDEFTAQMAQRRAMMVDLCFQAHGDADFLKDIIEVPRQAHMQTEAMLLGASLARLAVVKEVPVQPSETAMALQEAMKALHGSAEVVAQLAGTPSDWLFQQHSRSFGRVLCNEPVGDVVEAWRALSSEDKIVNDAEYFTDQFLSLSFYGRVIASAEATSLSIEGPLLARHVLVNFSSSEPSVRLWEAFPVLSKPGRFAAQLWGMLRFDDSLKSFGEARDAMAHGFFRCYCQEASGTNHEAELRLRLHLVLTLLELIWFRRQCARNKVVDMCPELPAEVGLREALRQEVLETASAWKRLKAFKRSRGMQLKRGMPVIAAPQAAPAAYVRAPVTTTVTSPQAAFAAPVKTISAAAESAEAAARINPVMGDYAFVTSKLQERDVIILFSKTYCPFVQKAKEVLASLRPKPVMTVIELDLMGEPRHGPIQQVLRKHTGSSTVPQAFVNGTYIGGCQEMSNLHTRGELLPMLQRLGCKFET</sequence>
<dbReference type="Gene3D" id="3.40.30.10">
    <property type="entry name" value="Glutaredoxin"/>
    <property type="match status" value="1"/>
</dbReference>
<dbReference type="CDD" id="cd03419">
    <property type="entry name" value="GRX_GRXh_1_2_like"/>
    <property type="match status" value="1"/>
</dbReference>
<protein>
    <submittedName>
        <fullName evidence="2">Monothiol glutaredoxin-S6</fullName>
    </submittedName>
</protein>
<name>A0ABP0Q5J5_9DINO</name>